<keyword evidence="1" id="KW-0812">Transmembrane</keyword>
<accession>A0A1V0UHP3</accession>
<name>A0A1V0UHP3_STRVN</name>
<dbReference type="RefSeq" id="WP_083193371.1">
    <property type="nucleotide sequence ID" value="NZ_CP020570.1"/>
</dbReference>
<reference evidence="2 3" key="1">
    <citation type="submission" date="2017-03" db="EMBL/GenBank/DDBJ databases">
        <title>Complete Genome Sequence of a natural compounds producer, Streptomyces violaceus S21.</title>
        <authorList>
            <person name="Zhong C."/>
            <person name="Zhao Z."/>
            <person name="Fu J."/>
            <person name="Zong G."/>
            <person name="Qin R."/>
            <person name="Cao G."/>
        </authorList>
    </citation>
    <scope>NUCLEOTIDE SEQUENCE [LARGE SCALE GENOMIC DNA]</scope>
    <source>
        <strain evidence="2 3">S21</strain>
    </source>
</reference>
<evidence type="ECO:0000313" key="2">
    <source>
        <dbReference type="EMBL" id="ARF64600.1"/>
    </source>
</evidence>
<dbReference type="EMBL" id="CP020570">
    <property type="protein sequence ID" value="ARF64600.1"/>
    <property type="molecule type" value="Genomic_DNA"/>
</dbReference>
<gene>
    <name evidence="2" type="ORF">B1H20_26805</name>
</gene>
<sequence length="193" mass="21022">MRRRTVVDRTLIALLGGALLLGGLWLLGAARAVDGRAPAWWPRPDADGVLVDRAALGSLRETAWWLPAVIGTGTLVTVLCLRWFVTRTPLRRPLPTAPLGAPRADVRLTALEEAVREDSLHIDGIVRARCRITARRGRAHLALRVWTEPGTAPRAVLARLGAVTAAAESALRPVRLVTRTRVSSRPRATPRAR</sequence>
<dbReference type="AlphaFoldDB" id="A0A1V0UHP3"/>
<dbReference type="STRING" id="1935.B1H20_26805"/>
<keyword evidence="1" id="KW-1133">Transmembrane helix</keyword>
<protein>
    <recommendedName>
        <fullName evidence="4">Alkaline shock response membrane anchor protein AmaP</fullName>
    </recommendedName>
</protein>
<organism evidence="2 3">
    <name type="scientific">Streptomyces violaceoruber</name>
    <dbReference type="NCBI Taxonomy" id="1935"/>
    <lineage>
        <taxon>Bacteria</taxon>
        <taxon>Bacillati</taxon>
        <taxon>Actinomycetota</taxon>
        <taxon>Actinomycetes</taxon>
        <taxon>Kitasatosporales</taxon>
        <taxon>Streptomycetaceae</taxon>
        <taxon>Streptomyces</taxon>
        <taxon>Streptomyces violaceoruber group</taxon>
    </lineage>
</organism>
<keyword evidence="1" id="KW-0472">Membrane</keyword>
<evidence type="ECO:0000256" key="1">
    <source>
        <dbReference type="SAM" id="Phobius"/>
    </source>
</evidence>
<evidence type="ECO:0000313" key="3">
    <source>
        <dbReference type="Proteomes" id="UP000192445"/>
    </source>
</evidence>
<feature type="transmembrane region" description="Helical" evidence="1">
    <location>
        <begin position="64"/>
        <end position="85"/>
    </location>
</feature>
<evidence type="ECO:0008006" key="4">
    <source>
        <dbReference type="Google" id="ProtNLM"/>
    </source>
</evidence>
<dbReference type="Proteomes" id="UP000192445">
    <property type="component" value="Chromosome"/>
</dbReference>
<dbReference type="KEGG" id="svu:B1H20_26805"/>
<dbReference type="OrthoDB" id="4335420at2"/>
<proteinExistence type="predicted"/>